<evidence type="ECO:0000313" key="2">
    <source>
        <dbReference type="Proteomes" id="UP000307956"/>
    </source>
</evidence>
<reference evidence="1 2" key="1">
    <citation type="submission" date="2019-04" db="EMBL/GenBank/DDBJ databases">
        <title>Azoarcus rhizosphaerae sp. nov. isolated from rhizosphere of Ficus religiosa.</title>
        <authorList>
            <person name="Lin S.-Y."/>
            <person name="Hameed A."/>
            <person name="Hsu Y.-H."/>
            <person name="Young C.-C."/>
        </authorList>
    </citation>
    <scope>NUCLEOTIDE SEQUENCE [LARGE SCALE GENOMIC DNA]</scope>
    <source>
        <strain evidence="1 2">CC-YHH848</strain>
    </source>
</reference>
<dbReference type="SUPFAM" id="SSF52833">
    <property type="entry name" value="Thioredoxin-like"/>
    <property type="match status" value="1"/>
</dbReference>
<evidence type="ECO:0000313" key="1">
    <source>
        <dbReference type="EMBL" id="THF60888.1"/>
    </source>
</evidence>
<dbReference type="Gene3D" id="3.40.30.10">
    <property type="entry name" value="Glutaredoxin"/>
    <property type="match status" value="1"/>
</dbReference>
<dbReference type="RefSeq" id="WP_136385162.1">
    <property type="nucleotide sequence ID" value="NZ_SSOD01000008.1"/>
</dbReference>
<dbReference type="InterPro" id="IPR008554">
    <property type="entry name" value="Glutaredoxin-like"/>
</dbReference>
<dbReference type="OrthoDB" id="8779161at2"/>
<dbReference type="Pfam" id="PF05768">
    <property type="entry name" value="Glrx-like"/>
    <property type="match status" value="1"/>
</dbReference>
<dbReference type="Proteomes" id="UP000307956">
    <property type="component" value="Unassembled WGS sequence"/>
</dbReference>
<dbReference type="InterPro" id="IPR036249">
    <property type="entry name" value="Thioredoxin-like_sf"/>
</dbReference>
<gene>
    <name evidence="1" type="ORF">E6O51_11680</name>
</gene>
<accession>A0A4S4AMX7</accession>
<proteinExistence type="predicted"/>
<sequence>MSAAARELTVLSREWCHLCHELVEQIEPLARELGWTLRVVDVDQHPELEARWDELVPVVLAGEVELCHYHLDEAAVRAHCSGFPLESAP</sequence>
<name>A0A4S4AMX7_9RHOO</name>
<comment type="caution">
    <text evidence="1">The sequence shown here is derived from an EMBL/GenBank/DDBJ whole genome shotgun (WGS) entry which is preliminary data.</text>
</comment>
<organism evidence="1 2">
    <name type="scientific">Pseudothauera rhizosphaerae</name>
    <dbReference type="NCBI Taxonomy" id="2565932"/>
    <lineage>
        <taxon>Bacteria</taxon>
        <taxon>Pseudomonadati</taxon>
        <taxon>Pseudomonadota</taxon>
        <taxon>Betaproteobacteria</taxon>
        <taxon>Rhodocyclales</taxon>
        <taxon>Zoogloeaceae</taxon>
        <taxon>Pseudothauera</taxon>
    </lineage>
</organism>
<protein>
    <submittedName>
        <fullName evidence="1">Glutaredoxin family protein</fullName>
    </submittedName>
</protein>
<keyword evidence="2" id="KW-1185">Reference proteome</keyword>
<dbReference type="EMBL" id="SSOD01000008">
    <property type="protein sequence ID" value="THF60888.1"/>
    <property type="molecule type" value="Genomic_DNA"/>
</dbReference>
<dbReference type="AlphaFoldDB" id="A0A4S4AMX7"/>